<dbReference type="CDD" id="cd06225">
    <property type="entry name" value="HAMP"/>
    <property type="match status" value="1"/>
</dbReference>
<protein>
    <recommendedName>
        <fullName evidence="3">histidine kinase</fullName>
        <ecNumber evidence="3">2.7.13.3</ecNumber>
    </recommendedName>
</protein>
<organism evidence="14">
    <name type="scientific">Gulosibacter sediminis</name>
    <dbReference type="NCBI Taxonomy" id="1729695"/>
    <lineage>
        <taxon>Bacteria</taxon>
        <taxon>Bacillati</taxon>
        <taxon>Actinomycetota</taxon>
        <taxon>Actinomycetes</taxon>
        <taxon>Micrococcales</taxon>
        <taxon>Microbacteriaceae</taxon>
        <taxon>Gulosibacter</taxon>
    </lineage>
</organism>
<evidence type="ECO:0000256" key="5">
    <source>
        <dbReference type="ARBA" id="ARBA00022679"/>
    </source>
</evidence>
<accession>A0ABY4MYT3</accession>
<feature type="transmembrane region" description="Helical" evidence="11">
    <location>
        <begin position="183"/>
        <end position="201"/>
    </location>
</feature>
<evidence type="ECO:0000256" key="2">
    <source>
        <dbReference type="ARBA" id="ARBA00004236"/>
    </source>
</evidence>
<evidence type="ECO:0000256" key="10">
    <source>
        <dbReference type="ARBA" id="ARBA00023136"/>
    </source>
</evidence>
<dbReference type="Pfam" id="PF00672">
    <property type="entry name" value="HAMP"/>
    <property type="match status" value="1"/>
</dbReference>
<evidence type="ECO:0000256" key="7">
    <source>
        <dbReference type="ARBA" id="ARBA00022777"/>
    </source>
</evidence>
<evidence type="ECO:0000256" key="8">
    <source>
        <dbReference type="ARBA" id="ARBA00022989"/>
    </source>
</evidence>
<dbReference type="SUPFAM" id="SSF55874">
    <property type="entry name" value="ATPase domain of HSP90 chaperone/DNA topoisomerase II/histidine kinase"/>
    <property type="match status" value="1"/>
</dbReference>
<feature type="domain" description="HAMP" evidence="13">
    <location>
        <begin position="205"/>
        <end position="257"/>
    </location>
</feature>
<evidence type="ECO:0000256" key="9">
    <source>
        <dbReference type="ARBA" id="ARBA00023012"/>
    </source>
</evidence>
<keyword evidence="8 11" id="KW-1133">Transmembrane helix</keyword>
<dbReference type="PANTHER" id="PTHR45436">
    <property type="entry name" value="SENSOR HISTIDINE KINASE YKOH"/>
    <property type="match status" value="1"/>
</dbReference>
<dbReference type="InterPro" id="IPR005467">
    <property type="entry name" value="His_kinase_dom"/>
</dbReference>
<evidence type="ECO:0000256" key="6">
    <source>
        <dbReference type="ARBA" id="ARBA00022692"/>
    </source>
</evidence>
<keyword evidence="6 11" id="KW-0812">Transmembrane</keyword>
<feature type="domain" description="Histidine kinase" evidence="12">
    <location>
        <begin position="265"/>
        <end position="479"/>
    </location>
</feature>
<dbReference type="PROSITE" id="PS50885">
    <property type="entry name" value="HAMP"/>
    <property type="match status" value="1"/>
</dbReference>
<dbReference type="SMART" id="SM00304">
    <property type="entry name" value="HAMP"/>
    <property type="match status" value="1"/>
</dbReference>
<gene>
    <name evidence="14" type="ORF">M3M28_01830</name>
</gene>
<keyword evidence="7 14" id="KW-0418">Kinase</keyword>
<dbReference type="Gene3D" id="3.30.565.10">
    <property type="entry name" value="Histidine kinase-like ATPase, C-terminal domain"/>
    <property type="match status" value="1"/>
</dbReference>
<evidence type="ECO:0000259" key="13">
    <source>
        <dbReference type="PROSITE" id="PS50885"/>
    </source>
</evidence>
<dbReference type="Gene3D" id="1.10.287.130">
    <property type="match status" value="1"/>
</dbReference>
<dbReference type="InterPro" id="IPR004358">
    <property type="entry name" value="Sig_transdc_His_kin-like_C"/>
</dbReference>
<name>A0ABY4MYT3_9MICO</name>
<dbReference type="InterPro" id="IPR036890">
    <property type="entry name" value="HATPase_C_sf"/>
</dbReference>
<dbReference type="Pfam" id="PF02518">
    <property type="entry name" value="HATPase_c"/>
    <property type="match status" value="1"/>
</dbReference>
<dbReference type="SMART" id="SM00388">
    <property type="entry name" value="HisKA"/>
    <property type="match status" value="1"/>
</dbReference>
<keyword evidence="10 11" id="KW-0472">Membrane</keyword>
<dbReference type="PANTHER" id="PTHR45436:SF5">
    <property type="entry name" value="SENSOR HISTIDINE KINASE TRCS"/>
    <property type="match status" value="1"/>
</dbReference>
<dbReference type="Pfam" id="PF00512">
    <property type="entry name" value="HisKA"/>
    <property type="match status" value="1"/>
</dbReference>
<evidence type="ECO:0000256" key="1">
    <source>
        <dbReference type="ARBA" id="ARBA00000085"/>
    </source>
</evidence>
<feature type="transmembrane region" description="Helical" evidence="11">
    <location>
        <begin position="12"/>
        <end position="34"/>
    </location>
</feature>
<reference evidence="14" key="1">
    <citation type="submission" date="2022-05" db="EMBL/GenBank/DDBJ databases">
        <title>Complete genome sequence of toluene-degrading Gulosibacter sediminis strain ACHW.36C.</title>
        <authorList>
            <person name="Wai A.C."/>
            <person name="Lai G.K."/>
            <person name="Griffin S.D."/>
            <person name="Leung F.C."/>
        </authorList>
    </citation>
    <scope>NUCLEOTIDE SEQUENCE [LARGE SCALE GENOMIC DNA]</scope>
    <source>
        <strain evidence="14">ACHW.36C</strain>
    </source>
</reference>
<comment type="subcellular location">
    <subcellularLocation>
        <location evidence="2">Cell membrane</location>
    </subcellularLocation>
</comment>
<dbReference type="EC" id="2.7.13.3" evidence="3"/>
<dbReference type="PRINTS" id="PR00344">
    <property type="entry name" value="BCTRLSENSOR"/>
</dbReference>
<evidence type="ECO:0000256" key="4">
    <source>
        <dbReference type="ARBA" id="ARBA00022553"/>
    </source>
</evidence>
<dbReference type="InterPro" id="IPR003661">
    <property type="entry name" value="HisK_dim/P_dom"/>
</dbReference>
<dbReference type="InterPro" id="IPR003660">
    <property type="entry name" value="HAMP_dom"/>
</dbReference>
<dbReference type="Gene3D" id="6.10.340.10">
    <property type="match status" value="1"/>
</dbReference>
<evidence type="ECO:0000313" key="14">
    <source>
        <dbReference type="EMBL" id="UQN15237.1"/>
    </source>
</evidence>
<sequence length="493" mass="53048">MPTKTMSLRNRVLVSLIGITAITLFITTLVDFVIDWIDYDEQVAGGFDRSFAQVTELARNGVDPATGEPFASAEALVQLAIERAVSEPGQGFLGIVDGEARWAAPTTVALRVEDDPEFVERVEAEAEGASGTTELTFGTAERTYRVLLVPIAMAANDATDGTDAFVIAYDVSTGRSALLQQHLLSLLVGAFVLALAGLFAWRAFGRVLAPLTAARQTAEEVTASDLSSRIPVEGNDDLALLVGTINAMLDRLEAAFAGQRELLDEVSHELRTPLTIVQGHLELLDEHDPEEVADTRALVLDELARMNRLIEDLLLLAKSGRPDFVRRSEVDLAELLDGVMQKVRPLGDRDWQLESRPEVVVRLDPQRITQALLQLAGNAVQYSAPGSRVAIGAYLEPAAGILRIWVQDAGVGIAPEQRQRVFERFEREEDGGELPTIGGGLGIGLAIVTSIARGHDGAVDLESQPGVGSRFTLVLPLRQSEPDPEPEASGAAA</sequence>
<dbReference type="SMART" id="SM00387">
    <property type="entry name" value="HATPase_c"/>
    <property type="match status" value="1"/>
</dbReference>
<dbReference type="InterPro" id="IPR050428">
    <property type="entry name" value="TCS_sensor_his_kinase"/>
</dbReference>
<proteinExistence type="predicted"/>
<comment type="catalytic activity">
    <reaction evidence="1">
        <text>ATP + protein L-histidine = ADP + protein N-phospho-L-histidine.</text>
        <dbReference type="EC" id="2.7.13.3"/>
    </reaction>
</comment>
<dbReference type="CDD" id="cd00082">
    <property type="entry name" value="HisKA"/>
    <property type="match status" value="1"/>
</dbReference>
<keyword evidence="4" id="KW-0597">Phosphoprotein</keyword>
<keyword evidence="9" id="KW-0902">Two-component regulatory system</keyword>
<dbReference type="GO" id="GO:0016301">
    <property type="term" value="F:kinase activity"/>
    <property type="evidence" value="ECO:0007669"/>
    <property type="project" value="UniProtKB-KW"/>
</dbReference>
<keyword evidence="5" id="KW-0808">Transferase</keyword>
<dbReference type="InterPro" id="IPR003594">
    <property type="entry name" value="HATPase_dom"/>
</dbReference>
<evidence type="ECO:0000256" key="3">
    <source>
        <dbReference type="ARBA" id="ARBA00012438"/>
    </source>
</evidence>
<evidence type="ECO:0000256" key="11">
    <source>
        <dbReference type="SAM" id="Phobius"/>
    </source>
</evidence>
<dbReference type="PROSITE" id="PS50109">
    <property type="entry name" value="HIS_KIN"/>
    <property type="match status" value="1"/>
</dbReference>
<dbReference type="InterPro" id="IPR036097">
    <property type="entry name" value="HisK_dim/P_sf"/>
</dbReference>
<dbReference type="SUPFAM" id="SSF47384">
    <property type="entry name" value="Homodimeric domain of signal transducing histidine kinase"/>
    <property type="match status" value="1"/>
</dbReference>
<dbReference type="EMBL" id="CP097160">
    <property type="protein sequence ID" value="UQN15237.1"/>
    <property type="molecule type" value="Genomic_DNA"/>
</dbReference>
<evidence type="ECO:0000259" key="12">
    <source>
        <dbReference type="PROSITE" id="PS50109"/>
    </source>
</evidence>
<dbReference type="SUPFAM" id="SSF158472">
    <property type="entry name" value="HAMP domain-like"/>
    <property type="match status" value="1"/>
</dbReference>